<evidence type="ECO:0000313" key="3">
    <source>
        <dbReference type="EMBL" id="TCN21362.1"/>
    </source>
</evidence>
<feature type="domain" description="HTH cro/C1-type" evidence="2">
    <location>
        <begin position="8"/>
        <end position="62"/>
    </location>
</feature>
<gene>
    <name evidence="3" type="ORF">EV146_11243</name>
</gene>
<dbReference type="PANTHER" id="PTHR46797:SF24">
    <property type="entry name" value="DNA-BINDING PHAGE PROTEIN"/>
    <property type="match status" value="1"/>
</dbReference>
<keyword evidence="1 3" id="KW-0238">DNA-binding</keyword>
<dbReference type="InterPro" id="IPR010982">
    <property type="entry name" value="Lambda_DNA-bd_dom_sf"/>
</dbReference>
<dbReference type="InterPro" id="IPR050807">
    <property type="entry name" value="TransReg_Diox_bact_type"/>
</dbReference>
<dbReference type="SMART" id="SM00530">
    <property type="entry name" value="HTH_XRE"/>
    <property type="match status" value="1"/>
</dbReference>
<dbReference type="Gene3D" id="1.10.260.40">
    <property type="entry name" value="lambda repressor-like DNA-binding domains"/>
    <property type="match status" value="1"/>
</dbReference>
<comment type="caution">
    <text evidence="3">The sequence shown here is derived from an EMBL/GenBank/DDBJ whole genome shotgun (WGS) entry which is preliminary data.</text>
</comment>
<dbReference type="GO" id="GO:0003677">
    <property type="term" value="F:DNA binding"/>
    <property type="evidence" value="ECO:0007669"/>
    <property type="project" value="UniProtKB-KW"/>
</dbReference>
<evidence type="ECO:0000259" key="2">
    <source>
        <dbReference type="PROSITE" id="PS50943"/>
    </source>
</evidence>
<dbReference type="Proteomes" id="UP000295689">
    <property type="component" value="Unassembled WGS sequence"/>
</dbReference>
<evidence type="ECO:0000256" key="1">
    <source>
        <dbReference type="ARBA" id="ARBA00023125"/>
    </source>
</evidence>
<dbReference type="PROSITE" id="PS50943">
    <property type="entry name" value="HTH_CROC1"/>
    <property type="match status" value="1"/>
</dbReference>
<name>A0A4R2B6B9_9BACI</name>
<dbReference type="GO" id="GO:0005829">
    <property type="term" value="C:cytosol"/>
    <property type="evidence" value="ECO:0007669"/>
    <property type="project" value="TreeGrafter"/>
</dbReference>
<dbReference type="Pfam" id="PF01381">
    <property type="entry name" value="HTH_3"/>
    <property type="match status" value="1"/>
</dbReference>
<dbReference type="SUPFAM" id="SSF47413">
    <property type="entry name" value="lambda repressor-like DNA-binding domains"/>
    <property type="match status" value="1"/>
</dbReference>
<dbReference type="CDD" id="cd00093">
    <property type="entry name" value="HTH_XRE"/>
    <property type="match status" value="1"/>
</dbReference>
<dbReference type="PANTHER" id="PTHR46797">
    <property type="entry name" value="HTH-TYPE TRANSCRIPTIONAL REGULATOR"/>
    <property type="match status" value="1"/>
</dbReference>
<dbReference type="InterPro" id="IPR001387">
    <property type="entry name" value="Cro/C1-type_HTH"/>
</dbReference>
<dbReference type="EMBL" id="SLVV01000012">
    <property type="protein sequence ID" value="TCN21362.1"/>
    <property type="molecule type" value="Genomic_DNA"/>
</dbReference>
<accession>A0A4R2B6B9</accession>
<dbReference type="AlphaFoldDB" id="A0A4R2B6B9"/>
<reference evidence="3 4" key="1">
    <citation type="journal article" date="2015" name="Stand. Genomic Sci.">
        <title>Genomic Encyclopedia of Bacterial and Archaeal Type Strains, Phase III: the genomes of soil and plant-associated and newly described type strains.</title>
        <authorList>
            <person name="Whitman W.B."/>
            <person name="Woyke T."/>
            <person name="Klenk H.P."/>
            <person name="Zhou Y."/>
            <person name="Lilburn T.G."/>
            <person name="Beck B.J."/>
            <person name="De Vos P."/>
            <person name="Vandamme P."/>
            <person name="Eisen J.A."/>
            <person name="Garrity G."/>
            <person name="Hugenholtz P."/>
            <person name="Kyrpides N.C."/>
        </authorList>
    </citation>
    <scope>NUCLEOTIDE SEQUENCE [LARGE SCALE GENOMIC DNA]</scope>
    <source>
        <strain evidence="3 4">CV53</strain>
    </source>
</reference>
<evidence type="ECO:0000313" key="4">
    <source>
        <dbReference type="Proteomes" id="UP000295689"/>
    </source>
</evidence>
<proteinExistence type="predicted"/>
<protein>
    <submittedName>
        <fullName evidence="3">DNA-binding XRE family transcriptional regulator</fullName>
    </submittedName>
</protein>
<sequence length="68" mass="7673">MASIGEKIKNIREERKMSLEELALRIRVGKHTIEKYEADEKTPDTQTLLKISTVLDVPASDFAKETGV</sequence>
<keyword evidence="4" id="KW-1185">Reference proteome</keyword>
<organism evidence="3 4">
    <name type="scientific">Mesobacillus foraminis</name>
    <dbReference type="NCBI Taxonomy" id="279826"/>
    <lineage>
        <taxon>Bacteria</taxon>
        <taxon>Bacillati</taxon>
        <taxon>Bacillota</taxon>
        <taxon>Bacilli</taxon>
        <taxon>Bacillales</taxon>
        <taxon>Bacillaceae</taxon>
        <taxon>Mesobacillus</taxon>
    </lineage>
</organism>
<dbReference type="RefSeq" id="WP_132010429.1">
    <property type="nucleotide sequence ID" value="NZ_JABUHM010000014.1"/>
</dbReference>
<dbReference type="GO" id="GO:0003700">
    <property type="term" value="F:DNA-binding transcription factor activity"/>
    <property type="evidence" value="ECO:0007669"/>
    <property type="project" value="TreeGrafter"/>
</dbReference>